<dbReference type="Pfam" id="PF01532">
    <property type="entry name" value="Glyco_hydro_47"/>
    <property type="match status" value="1"/>
</dbReference>
<gene>
    <name evidence="6" type="ORF">GCM10023195_73040</name>
</gene>
<evidence type="ECO:0000313" key="6">
    <source>
        <dbReference type="EMBL" id="GAA4616423.1"/>
    </source>
</evidence>
<dbReference type="InterPro" id="IPR001382">
    <property type="entry name" value="Glyco_hydro_47"/>
</dbReference>
<feature type="chain" id="PRO_5045947430" description="Mannosyl-oligosaccharide alpha-1,2-mannosidase" evidence="5">
    <location>
        <begin position="34"/>
        <end position="473"/>
    </location>
</feature>
<sequence>MRAPSPLSRRTFLGTLALSGVATAGLPGGVANAATPASSARRWHRVADDVRDELRHTWRSYRRFAWGHDQLLPVSGGYSEFFDKKHPVGLTIVEALDTLYLMGLDEELADGIGWIRDNLDFAGVDADVQVFETNIRMVGGLLSGHLATGERTLLDHARMIADILLPCFTTSPTGMPYRLVNPRTGEISGNVNVLAEIGTIIAEFGTLSRLVHDDRYYNAAKKALKAVYDRRSPLDLVGSGINVETGVWTDTSARIDPPVDSFFEYLWDGWDLFHDHDLKRWYDNLTTAILRREKERYGGHLWFHKADMMTGAALGRETSELTAFYAGLLGQSGHLREGEAYFDAWTSVLRTYPLLPEGYDYGTGTATDKGNQLRPEYVDSAFNLWLITGREVYRERAYDYYLTQKRFSRVANGWTVVADVTTTPPKLGDLTSGYWWSEQMKYWYLMFADCPRFDYRDNYLSTEGDVFKGFIRH</sequence>
<dbReference type="Gene3D" id="1.50.10.10">
    <property type="match status" value="1"/>
</dbReference>
<protein>
    <recommendedName>
        <fullName evidence="8">Mannosyl-oligosaccharide alpha-1,2-mannosidase</fullName>
    </recommendedName>
</protein>
<dbReference type="InterPro" id="IPR006311">
    <property type="entry name" value="TAT_signal"/>
</dbReference>
<keyword evidence="4" id="KW-0325">Glycoprotein</keyword>
<reference evidence="7" key="1">
    <citation type="journal article" date="2019" name="Int. J. Syst. Evol. Microbiol.">
        <title>The Global Catalogue of Microorganisms (GCM) 10K type strain sequencing project: providing services to taxonomists for standard genome sequencing and annotation.</title>
        <authorList>
            <consortium name="The Broad Institute Genomics Platform"/>
            <consortium name="The Broad Institute Genome Sequencing Center for Infectious Disease"/>
            <person name="Wu L."/>
            <person name="Ma J."/>
        </authorList>
    </citation>
    <scope>NUCLEOTIDE SEQUENCE [LARGE SCALE GENOMIC DNA]</scope>
    <source>
        <strain evidence="7">JCM 17938</strain>
    </source>
</reference>
<dbReference type="Proteomes" id="UP001500212">
    <property type="component" value="Unassembled WGS sequence"/>
</dbReference>
<dbReference type="RefSeq" id="WP_345364727.1">
    <property type="nucleotide sequence ID" value="NZ_BAABHJ010000032.1"/>
</dbReference>
<dbReference type="PANTHER" id="PTHR45679:SF5">
    <property type="entry name" value="ER DEGRADATION-ENHANCING ALPHA-MANNOSIDASE-LIKE PROTEIN 1"/>
    <property type="match status" value="1"/>
</dbReference>
<dbReference type="InterPro" id="IPR044674">
    <property type="entry name" value="EDEM1/2/3"/>
</dbReference>
<comment type="similarity">
    <text evidence="2">Belongs to the glycosyl hydrolase 47 family.</text>
</comment>
<dbReference type="SUPFAM" id="SSF48225">
    <property type="entry name" value="Seven-hairpin glycosidases"/>
    <property type="match status" value="1"/>
</dbReference>
<keyword evidence="7" id="KW-1185">Reference proteome</keyword>
<evidence type="ECO:0008006" key="8">
    <source>
        <dbReference type="Google" id="ProtNLM"/>
    </source>
</evidence>
<dbReference type="EMBL" id="BAABHJ010000032">
    <property type="protein sequence ID" value="GAA4616423.1"/>
    <property type="molecule type" value="Genomic_DNA"/>
</dbReference>
<keyword evidence="5" id="KW-0732">Signal</keyword>
<feature type="signal peptide" evidence="5">
    <location>
        <begin position="1"/>
        <end position="33"/>
    </location>
</feature>
<accession>A0ABP8TUF2</accession>
<evidence type="ECO:0000256" key="5">
    <source>
        <dbReference type="SAM" id="SignalP"/>
    </source>
</evidence>
<dbReference type="InterPro" id="IPR012341">
    <property type="entry name" value="6hp_glycosidase-like_sf"/>
</dbReference>
<evidence type="ECO:0000256" key="3">
    <source>
        <dbReference type="ARBA" id="ARBA00022824"/>
    </source>
</evidence>
<evidence type="ECO:0000313" key="7">
    <source>
        <dbReference type="Proteomes" id="UP001500212"/>
    </source>
</evidence>
<comment type="subcellular location">
    <subcellularLocation>
        <location evidence="1">Endoplasmic reticulum</location>
    </subcellularLocation>
</comment>
<name>A0ABP8TUF2_9ACTN</name>
<evidence type="ECO:0000256" key="2">
    <source>
        <dbReference type="ARBA" id="ARBA00007658"/>
    </source>
</evidence>
<dbReference type="PROSITE" id="PS51318">
    <property type="entry name" value="TAT"/>
    <property type="match status" value="1"/>
</dbReference>
<evidence type="ECO:0000256" key="1">
    <source>
        <dbReference type="ARBA" id="ARBA00004240"/>
    </source>
</evidence>
<organism evidence="6 7">
    <name type="scientific">Actinoallomurus liliacearum</name>
    <dbReference type="NCBI Taxonomy" id="1080073"/>
    <lineage>
        <taxon>Bacteria</taxon>
        <taxon>Bacillati</taxon>
        <taxon>Actinomycetota</taxon>
        <taxon>Actinomycetes</taxon>
        <taxon>Streptosporangiales</taxon>
        <taxon>Thermomonosporaceae</taxon>
        <taxon>Actinoallomurus</taxon>
    </lineage>
</organism>
<evidence type="ECO:0000256" key="4">
    <source>
        <dbReference type="ARBA" id="ARBA00023180"/>
    </source>
</evidence>
<proteinExistence type="inferred from homology"/>
<keyword evidence="3" id="KW-0256">Endoplasmic reticulum</keyword>
<comment type="caution">
    <text evidence="6">The sequence shown here is derived from an EMBL/GenBank/DDBJ whole genome shotgun (WGS) entry which is preliminary data.</text>
</comment>
<dbReference type="PRINTS" id="PR00747">
    <property type="entry name" value="GLYHDRLASE47"/>
</dbReference>
<dbReference type="PANTHER" id="PTHR45679">
    <property type="entry name" value="ER DEGRADATION-ENHANCING ALPHA-MANNOSIDASE-LIKE PROTEIN 2"/>
    <property type="match status" value="1"/>
</dbReference>
<dbReference type="InterPro" id="IPR036026">
    <property type="entry name" value="Seven-hairpin_glycosidases"/>
</dbReference>